<dbReference type="Proteomes" id="UP000595437">
    <property type="component" value="Chromosome 2"/>
</dbReference>
<dbReference type="EMBL" id="CP045891">
    <property type="protein sequence ID" value="QQP58325.1"/>
    <property type="molecule type" value="Genomic_DNA"/>
</dbReference>
<evidence type="ECO:0000313" key="3">
    <source>
        <dbReference type="EMBL" id="QQP58325.1"/>
    </source>
</evidence>
<reference evidence="3" key="2">
    <citation type="journal article" name="Sci. Data">
        <title>Chromosome-scale genome assembly of the sea louse Caligus rogercresseyi by SMRT sequencing and Hi-C analysis.</title>
        <authorList>
            <person name="Gallardo-Escarate C."/>
            <person name="Valenzuela-Munoz V."/>
            <person name="Nunez-Acuna G."/>
            <person name="Valenzuela-Miranda D."/>
            <person name="Goncalves A.T."/>
            <person name="Escobar-Sepulveda H."/>
            <person name="Liachko I."/>
            <person name="Nelson B."/>
            <person name="Roberts S."/>
            <person name="Warren W."/>
        </authorList>
    </citation>
    <scope>NUCLEOTIDE SEQUENCE</scope>
    <source>
        <tissue evidence="3">Whole tissue</tissue>
    </source>
</reference>
<gene>
    <name evidence="3" type="ORF">FKW44_003598</name>
    <name evidence="2" type="ORF">FKW44_022420</name>
</gene>
<dbReference type="AlphaFoldDB" id="A0A7T8QX47"/>
<feature type="non-terminal residue" evidence="3">
    <location>
        <position position="108"/>
    </location>
</feature>
<dbReference type="EMBL" id="CP045906">
    <property type="protein sequence ID" value="QQP34518.1"/>
    <property type="molecule type" value="Genomic_DNA"/>
</dbReference>
<organism evidence="3 4">
    <name type="scientific">Caligus rogercresseyi</name>
    <name type="common">Sea louse</name>
    <dbReference type="NCBI Taxonomy" id="217165"/>
    <lineage>
        <taxon>Eukaryota</taxon>
        <taxon>Metazoa</taxon>
        <taxon>Ecdysozoa</taxon>
        <taxon>Arthropoda</taxon>
        <taxon>Crustacea</taxon>
        <taxon>Multicrustacea</taxon>
        <taxon>Hexanauplia</taxon>
        <taxon>Copepoda</taxon>
        <taxon>Siphonostomatoida</taxon>
        <taxon>Caligidae</taxon>
        <taxon>Caligus</taxon>
    </lineage>
</organism>
<sequence length="108" mass="11879">PPGDAQLQHRGGSLWLVARLRQGDTEQRGPPGLELSGPPGPDRLCPRSNMPHIQDKDFYSFWSPLPSEMQDISAEDEDSHAVFVKSINACSVRSMPSKWSVSAGREHG</sequence>
<dbReference type="OrthoDB" id="6252957at2759"/>
<feature type="region of interest" description="Disordered" evidence="1">
    <location>
        <begin position="21"/>
        <end position="50"/>
    </location>
</feature>
<evidence type="ECO:0000256" key="1">
    <source>
        <dbReference type="SAM" id="MobiDB-lite"/>
    </source>
</evidence>
<proteinExistence type="predicted"/>
<accession>A0A7T8QX47</accession>
<name>A0A7T8QX47_CALRO</name>
<evidence type="ECO:0000313" key="2">
    <source>
        <dbReference type="EMBL" id="QQP34518.1"/>
    </source>
</evidence>
<keyword evidence="4" id="KW-1185">Reference proteome</keyword>
<protein>
    <submittedName>
        <fullName evidence="3">Uncharacterized protein</fullName>
    </submittedName>
</protein>
<reference evidence="4" key="1">
    <citation type="submission" date="2021-01" db="EMBL/GenBank/DDBJ databases">
        <title>Caligus Genome Assembly.</title>
        <authorList>
            <person name="Gallardo-Escarate C."/>
        </authorList>
    </citation>
    <scope>NUCLEOTIDE SEQUENCE [LARGE SCALE GENOMIC DNA]</scope>
</reference>
<evidence type="ECO:0000313" key="4">
    <source>
        <dbReference type="Proteomes" id="UP000595437"/>
    </source>
</evidence>
<dbReference type="Proteomes" id="UP000595437">
    <property type="component" value="Chromosome 17"/>
</dbReference>